<keyword evidence="2" id="KW-0813">Transport</keyword>
<proteinExistence type="predicted"/>
<dbReference type="GO" id="GO:0044718">
    <property type="term" value="P:siderophore transmembrane transport"/>
    <property type="evidence" value="ECO:0007669"/>
    <property type="project" value="TreeGrafter"/>
</dbReference>
<evidence type="ECO:0000256" key="5">
    <source>
        <dbReference type="ARBA" id="ARBA00022729"/>
    </source>
</evidence>
<evidence type="ECO:0000256" key="3">
    <source>
        <dbReference type="ARBA" id="ARBA00022452"/>
    </source>
</evidence>
<evidence type="ECO:0000313" key="13">
    <source>
        <dbReference type="Proteomes" id="UP000823612"/>
    </source>
</evidence>
<dbReference type="GO" id="GO:0009279">
    <property type="term" value="C:cell outer membrane"/>
    <property type="evidence" value="ECO:0007669"/>
    <property type="project" value="UniProtKB-SubCell"/>
</dbReference>
<keyword evidence="4" id="KW-0812">Transmembrane</keyword>
<evidence type="ECO:0000256" key="1">
    <source>
        <dbReference type="ARBA" id="ARBA00004571"/>
    </source>
</evidence>
<evidence type="ECO:0000256" key="4">
    <source>
        <dbReference type="ARBA" id="ARBA00022692"/>
    </source>
</evidence>
<evidence type="ECO:0000256" key="10">
    <source>
        <dbReference type="SAM" id="SignalP"/>
    </source>
</evidence>
<dbReference type="SUPFAM" id="SSF56935">
    <property type="entry name" value="Porins"/>
    <property type="match status" value="1"/>
</dbReference>
<evidence type="ECO:0000256" key="8">
    <source>
        <dbReference type="ARBA" id="ARBA00023170"/>
    </source>
</evidence>
<accession>A0A9D9GZW1</accession>
<keyword evidence="9" id="KW-0998">Cell outer membrane</keyword>
<evidence type="ECO:0000256" key="7">
    <source>
        <dbReference type="ARBA" id="ARBA00023136"/>
    </source>
</evidence>
<dbReference type="Pfam" id="PF13715">
    <property type="entry name" value="CarbopepD_reg_2"/>
    <property type="match status" value="1"/>
</dbReference>
<reference evidence="12" key="1">
    <citation type="submission" date="2020-10" db="EMBL/GenBank/DDBJ databases">
        <authorList>
            <person name="Gilroy R."/>
        </authorList>
    </citation>
    <scope>NUCLEOTIDE SEQUENCE</scope>
    <source>
        <strain evidence="12">2889</strain>
    </source>
</reference>
<dbReference type="Pfam" id="PF00593">
    <property type="entry name" value="TonB_dep_Rec_b-barrel"/>
    <property type="match status" value="1"/>
</dbReference>
<dbReference type="InterPro" id="IPR039426">
    <property type="entry name" value="TonB-dep_rcpt-like"/>
</dbReference>
<name>A0A9D9GZW1_9BACT</name>
<dbReference type="InterPro" id="IPR008969">
    <property type="entry name" value="CarboxyPept-like_regulatory"/>
</dbReference>
<dbReference type="AlphaFoldDB" id="A0A9D9GZW1"/>
<evidence type="ECO:0000259" key="11">
    <source>
        <dbReference type="Pfam" id="PF00593"/>
    </source>
</evidence>
<protein>
    <submittedName>
        <fullName evidence="12">TonB-dependent receptor</fullName>
    </submittedName>
</protein>
<evidence type="ECO:0000313" key="12">
    <source>
        <dbReference type="EMBL" id="MBO8433295.1"/>
    </source>
</evidence>
<gene>
    <name evidence="12" type="ORF">IAB08_08415</name>
</gene>
<dbReference type="Gene3D" id="2.170.130.10">
    <property type="entry name" value="TonB-dependent receptor, plug domain"/>
    <property type="match status" value="1"/>
</dbReference>
<dbReference type="Proteomes" id="UP000823612">
    <property type="component" value="Unassembled WGS sequence"/>
</dbReference>
<feature type="chain" id="PRO_5039348534" evidence="10">
    <location>
        <begin position="20"/>
        <end position="779"/>
    </location>
</feature>
<reference evidence="12" key="2">
    <citation type="journal article" date="2021" name="PeerJ">
        <title>Extensive microbial diversity within the chicken gut microbiome revealed by metagenomics and culture.</title>
        <authorList>
            <person name="Gilroy R."/>
            <person name="Ravi A."/>
            <person name="Getino M."/>
            <person name="Pursley I."/>
            <person name="Horton D.L."/>
            <person name="Alikhan N.F."/>
            <person name="Baker D."/>
            <person name="Gharbi K."/>
            <person name="Hall N."/>
            <person name="Watson M."/>
            <person name="Adriaenssens E.M."/>
            <person name="Foster-Nyarko E."/>
            <person name="Jarju S."/>
            <person name="Secka A."/>
            <person name="Antonio M."/>
            <person name="Oren A."/>
            <person name="Chaudhuri R.R."/>
            <person name="La Ragione R."/>
            <person name="Hildebrand F."/>
            <person name="Pallen M.J."/>
        </authorList>
    </citation>
    <scope>NUCLEOTIDE SEQUENCE</scope>
    <source>
        <strain evidence="12">2889</strain>
    </source>
</reference>
<comment type="subcellular location">
    <subcellularLocation>
        <location evidence="1">Cell outer membrane</location>
        <topology evidence="1">Multi-pass membrane protein</topology>
    </subcellularLocation>
</comment>
<dbReference type="Gene3D" id="2.40.170.20">
    <property type="entry name" value="TonB-dependent receptor, beta-barrel domain"/>
    <property type="match status" value="1"/>
</dbReference>
<comment type="caution">
    <text evidence="12">The sequence shown here is derived from an EMBL/GenBank/DDBJ whole genome shotgun (WGS) entry which is preliminary data.</text>
</comment>
<dbReference type="GO" id="GO:0015344">
    <property type="term" value="F:siderophore uptake transmembrane transporter activity"/>
    <property type="evidence" value="ECO:0007669"/>
    <property type="project" value="TreeGrafter"/>
</dbReference>
<keyword evidence="7" id="KW-0472">Membrane</keyword>
<dbReference type="EMBL" id="JADIMZ010000126">
    <property type="protein sequence ID" value="MBO8433295.1"/>
    <property type="molecule type" value="Genomic_DNA"/>
</dbReference>
<evidence type="ECO:0000256" key="2">
    <source>
        <dbReference type="ARBA" id="ARBA00022448"/>
    </source>
</evidence>
<dbReference type="SUPFAM" id="SSF49464">
    <property type="entry name" value="Carboxypeptidase regulatory domain-like"/>
    <property type="match status" value="1"/>
</dbReference>
<keyword evidence="8 12" id="KW-0675">Receptor</keyword>
<feature type="domain" description="TonB-dependent receptor-like beta-barrel" evidence="11">
    <location>
        <begin position="281"/>
        <end position="737"/>
    </location>
</feature>
<organism evidence="12 13">
    <name type="scientific">Candidatus Pullibacteroides excrementavium</name>
    <dbReference type="NCBI Taxonomy" id="2840905"/>
    <lineage>
        <taxon>Bacteria</taxon>
        <taxon>Pseudomonadati</taxon>
        <taxon>Bacteroidota</taxon>
        <taxon>Bacteroidia</taxon>
        <taxon>Bacteroidales</taxon>
        <taxon>Candidatus Pullibacteroides</taxon>
    </lineage>
</organism>
<dbReference type="InterPro" id="IPR000531">
    <property type="entry name" value="Beta-barrel_TonB"/>
</dbReference>
<dbReference type="PANTHER" id="PTHR30069:SF29">
    <property type="entry name" value="HEMOGLOBIN AND HEMOGLOBIN-HAPTOGLOBIN-BINDING PROTEIN 1-RELATED"/>
    <property type="match status" value="1"/>
</dbReference>
<dbReference type="PANTHER" id="PTHR30069">
    <property type="entry name" value="TONB-DEPENDENT OUTER MEMBRANE RECEPTOR"/>
    <property type="match status" value="1"/>
</dbReference>
<keyword evidence="5 10" id="KW-0732">Signal</keyword>
<sequence length="779" mass="88181">MGRCLWLVLLLLLAFPLQAQVSFTLSGKVQDNRSREAIADAAIWVPLLQKGTITDSEGKYALSLPVGDYVLEISSLGYASMDIALKLDRDMVRNFFLQADAVVLEGVEVKGNRSVRESRNTIGMVSLTSETIQKIPALLGEPDIIKAVQLLPGVLMSTETSSGFSVRGGGLDQNAIILDQATLYNPTHTCGFFSVFNNDAVGSARIYKGDIPIVYGGRLASVIDVAMKEGDFQNYHVDAGLGLLVAKATVNGPIWKDHTSFLASVRATYFDMFLPLAGIDGTRLGFYDFNAKLVHKFDNNKDRISFSGYLGRDRFGMESMDIGLDYGNQMLSLTWSHLFSDLWVMNANVHVSDYLSYAQQKTDGYDFVWRTRITDYVGKVDWTFLPENHEVRFGFDLRYHVYQPGDLEVNLYEAIGFVDSNYSYRFNQDHYNALESGVYIGNNQSIGKRLLVKYGLRLSTFSNQGPDSVSCFDADYNRTDRRYYAGRQFYHTHWGFEPRVGFSYQFDHGVQLKLNYTRTLQYSQLATNSTSGNPLDIWFPANSFVKPQVSDMLALGVTKSFDDIGLELSLDAYYKFLHNVIDFKDHSNVLLNTDLYGELRMGRGWAYGVEVYLKKEKGIVNGSLSYTFSRSMRIIDQVNEGEAYPSPQDRPHAINVMLNIEPHPRHSVSLNWMFYSGQPTTYPVGKAVIDGQFIPIYGKRNSDRMENYHRLDVSYTFGSRPNNGKPYRWSLSAGLYNAYGRKNPWSVSFYQDPDNPTRSYAVKVYLFSVVPFVTFNFNF</sequence>
<evidence type="ECO:0000256" key="6">
    <source>
        <dbReference type="ARBA" id="ARBA00023077"/>
    </source>
</evidence>
<evidence type="ECO:0000256" key="9">
    <source>
        <dbReference type="ARBA" id="ARBA00023237"/>
    </source>
</evidence>
<keyword evidence="3" id="KW-1134">Transmembrane beta strand</keyword>
<dbReference type="InterPro" id="IPR036942">
    <property type="entry name" value="Beta-barrel_TonB_sf"/>
</dbReference>
<keyword evidence="6" id="KW-0798">TonB box</keyword>
<dbReference type="Gene3D" id="2.60.40.1120">
    <property type="entry name" value="Carboxypeptidase-like, regulatory domain"/>
    <property type="match status" value="1"/>
</dbReference>
<dbReference type="InterPro" id="IPR037066">
    <property type="entry name" value="Plug_dom_sf"/>
</dbReference>
<feature type="signal peptide" evidence="10">
    <location>
        <begin position="1"/>
        <end position="19"/>
    </location>
</feature>